<dbReference type="EMBL" id="FNIR01000009">
    <property type="protein sequence ID" value="SDP02998.1"/>
    <property type="molecule type" value="Genomic_DNA"/>
</dbReference>
<dbReference type="AlphaFoldDB" id="A0A1H0PEC1"/>
<evidence type="ECO:0000256" key="2">
    <source>
        <dbReference type="ARBA" id="ARBA00022676"/>
    </source>
</evidence>
<dbReference type="STRING" id="1052260.SAMN05660199_03053"/>
<evidence type="ECO:0008006" key="11">
    <source>
        <dbReference type="Google" id="ProtNLM"/>
    </source>
</evidence>
<comment type="similarity">
    <text evidence="7">Belongs to the MptA/B family.</text>
</comment>
<gene>
    <name evidence="9" type="ORF">SAMN05660199_03053</name>
</gene>
<reference evidence="10" key="1">
    <citation type="submission" date="2016-10" db="EMBL/GenBank/DDBJ databases">
        <authorList>
            <person name="Varghese N."/>
            <person name="Submissions S."/>
        </authorList>
    </citation>
    <scope>NUCLEOTIDE SEQUENCE [LARGE SCALE GENOMIC DNA]</scope>
    <source>
        <strain evidence="10">DSM 45843</strain>
    </source>
</reference>
<accession>A0A1H0PEC1</accession>
<feature type="transmembrane region" description="Helical" evidence="8">
    <location>
        <begin position="287"/>
        <end position="307"/>
    </location>
</feature>
<feature type="transmembrane region" description="Helical" evidence="8">
    <location>
        <begin position="408"/>
        <end position="431"/>
    </location>
</feature>
<dbReference type="RefSeq" id="WP_091246703.1">
    <property type="nucleotide sequence ID" value="NZ_FNIR01000009.1"/>
</dbReference>
<evidence type="ECO:0000256" key="6">
    <source>
        <dbReference type="ARBA" id="ARBA00023136"/>
    </source>
</evidence>
<keyword evidence="6 8" id="KW-0472">Membrane</keyword>
<keyword evidence="2" id="KW-0328">Glycosyltransferase</keyword>
<keyword evidence="3" id="KW-0808">Transferase</keyword>
<feature type="transmembrane region" description="Helical" evidence="8">
    <location>
        <begin position="177"/>
        <end position="199"/>
    </location>
</feature>
<keyword evidence="4 8" id="KW-0812">Transmembrane</keyword>
<comment type="subcellular location">
    <subcellularLocation>
        <location evidence="1">Membrane</location>
        <topology evidence="1">Multi-pass membrane protein</topology>
    </subcellularLocation>
</comment>
<evidence type="ECO:0000256" key="1">
    <source>
        <dbReference type="ARBA" id="ARBA00004141"/>
    </source>
</evidence>
<feature type="transmembrane region" description="Helical" evidence="8">
    <location>
        <begin position="250"/>
        <end position="275"/>
    </location>
</feature>
<keyword evidence="5 8" id="KW-1133">Transmembrane helix</keyword>
<evidence type="ECO:0000256" key="8">
    <source>
        <dbReference type="SAM" id="Phobius"/>
    </source>
</evidence>
<name>A0A1H0PEC1_9ACTN</name>
<dbReference type="NCBIfam" id="NF038066">
    <property type="entry name" value="MptB"/>
    <property type="match status" value="1"/>
</dbReference>
<evidence type="ECO:0000256" key="3">
    <source>
        <dbReference type="ARBA" id="ARBA00022679"/>
    </source>
</evidence>
<feature type="transmembrane region" description="Helical" evidence="8">
    <location>
        <begin position="382"/>
        <end position="402"/>
    </location>
</feature>
<dbReference type="GO" id="GO:0016757">
    <property type="term" value="F:glycosyltransferase activity"/>
    <property type="evidence" value="ECO:0007669"/>
    <property type="project" value="UniProtKB-KW"/>
</dbReference>
<dbReference type="GO" id="GO:0016020">
    <property type="term" value="C:membrane"/>
    <property type="evidence" value="ECO:0007669"/>
    <property type="project" value="UniProtKB-SubCell"/>
</dbReference>
<feature type="transmembrane region" description="Helical" evidence="8">
    <location>
        <begin position="438"/>
        <end position="461"/>
    </location>
</feature>
<keyword evidence="10" id="KW-1185">Reference proteome</keyword>
<feature type="transmembrane region" description="Helical" evidence="8">
    <location>
        <begin position="85"/>
        <end position="103"/>
    </location>
</feature>
<dbReference type="OrthoDB" id="5242303at2"/>
<feature type="transmembrane region" description="Helical" evidence="8">
    <location>
        <begin position="349"/>
        <end position="370"/>
    </location>
</feature>
<evidence type="ECO:0000256" key="7">
    <source>
        <dbReference type="ARBA" id="ARBA00043987"/>
    </source>
</evidence>
<dbReference type="Pfam" id="PF26314">
    <property type="entry name" value="MptA_B_family"/>
    <property type="match status" value="1"/>
</dbReference>
<evidence type="ECO:0000256" key="5">
    <source>
        <dbReference type="ARBA" id="ARBA00022989"/>
    </source>
</evidence>
<dbReference type="Proteomes" id="UP000199088">
    <property type="component" value="Unassembled WGS sequence"/>
</dbReference>
<organism evidence="9 10">
    <name type="scientific">Klenkia soli</name>
    <dbReference type="NCBI Taxonomy" id="1052260"/>
    <lineage>
        <taxon>Bacteria</taxon>
        <taxon>Bacillati</taxon>
        <taxon>Actinomycetota</taxon>
        <taxon>Actinomycetes</taxon>
        <taxon>Geodermatophilales</taxon>
        <taxon>Geodermatophilaceae</taxon>
        <taxon>Klenkia</taxon>
    </lineage>
</organism>
<evidence type="ECO:0000313" key="10">
    <source>
        <dbReference type="Proteomes" id="UP000199088"/>
    </source>
</evidence>
<evidence type="ECO:0000256" key="4">
    <source>
        <dbReference type="ARBA" id="ARBA00022692"/>
    </source>
</evidence>
<proteinExistence type="inferred from homology"/>
<protein>
    <recommendedName>
        <fullName evidence="11">Alpha-1,6-mannosyltransferase</fullName>
    </recommendedName>
</protein>
<evidence type="ECO:0000313" key="9">
    <source>
        <dbReference type="EMBL" id="SDP02998.1"/>
    </source>
</evidence>
<sequence length="478" mass="48497">MPADRAGRLVLAGCLVLPAVVALATAQAGVTQLVRLPDWWGSWPVRESGGQLGWRLTGVVATAAWLACWAVLVRRLLRARAAASGRDLVVVSALAGWGILPFLTGGPTSSLDVDSYAAVGRLAHLGLDPYRIFPIALGDSFGAAVDPMWRQTPTPYGPVQVALFRFLVDLTGSDQQLAVLAIRAVAVLALVAAVVLVAFAAAPRDRAAAIALTAGNPLVVVHVVGGAHVDVLLGLAAVAVVLLVRRGHTSTAVALAVLATFVKAPGAVLVGYVLLHLLRAARPGARAALARALATAAGVTAAVLVVLPDPLGWLGALGVPGIVRNGTAPSTWLAYGLDWLVPGLGLDEALTAGRLVVAVAGAALAAWLLWRAAGGTPRQAMATVGLALLALALSGPALYPWYLAWGAFAVAAAGGVRARAALVGIAVYLTLAGTVTEGLAVQLVCAGCALAMVAGAVRVAGDLPALLLRPPSVLSRSR</sequence>
<feature type="transmembrane region" description="Helical" evidence="8">
    <location>
        <begin position="52"/>
        <end position="73"/>
    </location>
</feature>
<feature type="transmembrane region" description="Helical" evidence="8">
    <location>
        <begin position="219"/>
        <end position="244"/>
    </location>
</feature>
<dbReference type="InterPro" id="IPR049829">
    <property type="entry name" value="MptA/B-like"/>
</dbReference>